<sequence length="93" mass="10854">MLKREPDIIPHDGFAEWEIVRECWLQLEEGEPAKGNGPIPLEVENIEAERKRLTAELKIEPFEIHRRPGVRVKWGTFADPWGNLPGCYEYLDK</sequence>
<dbReference type="InterPro" id="IPR029068">
    <property type="entry name" value="Glyas_Bleomycin-R_OHBP_Dase"/>
</dbReference>
<name>A0A8J2TMM9_9BACI</name>
<evidence type="ECO:0000313" key="1">
    <source>
        <dbReference type="EMBL" id="GFZ75940.1"/>
    </source>
</evidence>
<gene>
    <name evidence="1" type="ORF">GCM10010978_16970</name>
</gene>
<dbReference type="Proteomes" id="UP000602050">
    <property type="component" value="Unassembled WGS sequence"/>
</dbReference>
<dbReference type="SUPFAM" id="SSF54593">
    <property type="entry name" value="Glyoxalase/Bleomycin resistance protein/Dihydroxybiphenyl dioxygenase"/>
    <property type="match status" value="1"/>
</dbReference>
<dbReference type="Gene3D" id="3.10.180.10">
    <property type="entry name" value="2,3-Dihydroxybiphenyl 1,2-Dioxygenase, domain 1"/>
    <property type="match status" value="1"/>
</dbReference>
<organism evidence="1 2">
    <name type="scientific">Compostibacillus humi</name>
    <dbReference type="NCBI Taxonomy" id="1245525"/>
    <lineage>
        <taxon>Bacteria</taxon>
        <taxon>Bacillati</taxon>
        <taxon>Bacillota</taxon>
        <taxon>Bacilli</taxon>
        <taxon>Bacillales</taxon>
        <taxon>Bacillaceae</taxon>
        <taxon>Compostibacillus</taxon>
    </lineage>
</organism>
<reference evidence="1" key="1">
    <citation type="journal article" date="2014" name="Int. J. Syst. Evol. Microbiol.">
        <title>Complete genome sequence of Corynebacterium casei LMG S-19264T (=DSM 44701T), isolated from a smear-ripened cheese.</title>
        <authorList>
            <consortium name="US DOE Joint Genome Institute (JGI-PGF)"/>
            <person name="Walter F."/>
            <person name="Albersmeier A."/>
            <person name="Kalinowski J."/>
            <person name="Ruckert C."/>
        </authorList>
    </citation>
    <scope>NUCLEOTIDE SEQUENCE</scope>
    <source>
        <strain evidence="1">CGMCC 1.12360</strain>
    </source>
</reference>
<comment type="caution">
    <text evidence="1">The sequence shown here is derived from an EMBL/GenBank/DDBJ whole genome shotgun (WGS) entry which is preliminary data.</text>
</comment>
<dbReference type="AlphaFoldDB" id="A0A8J2TMM9"/>
<reference evidence="1" key="2">
    <citation type="submission" date="2020-09" db="EMBL/GenBank/DDBJ databases">
        <authorList>
            <person name="Sun Q."/>
            <person name="Zhou Y."/>
        </authorList>
    </citation>
    <scope>NUCLEOTIDE SEQUENCE</scope>
    <source>
        <strain evidence="1">CGMCC 1.12360</strain>
    </source>
</reference>
<keyword evidence="2" id="KW-1185">Reference proteome</keyword>
<protein>
    <submittedName>
        <fullName evidence="1">Uncharacterized protein</fullName>
    </submittedName>
</protein>
<evidence type="ECO:0000313" key="2">
    <source>
        <dbReference type="Proteomes" id="UP000602050"/>
    </source>
</evidence>
<dbReference type="RefSeq" id="WP_308421559.1">
    <property type="nucleotide sequence ID" value="NZ_BMEV01000027.1"/>
</dbReference>
<proteinExistence type="predicted"/>
<accession>A0A8J2TMM9</accession>
<dbReference type="EMBL" id="BMEV01000027">
    <property type="protein sequence ID" value="GFZ75940.1"/>
    <property type="molecule type" value="Genomic_DNA"/>
</dbReference>